<evidence type="ECO:0000256" key="1">
    <source>
        <dbReference type="ARBA" id="ARBA00022679"/>
    </source>
</evidence>
<feature type="domain" description="Glycosyl transferase family 1" evidence="2">
    <location>
        <begin position="193"/>
        <end position="322"/>
    </location>
</feature>
<dbReference type="EMBL" id="FONQ01000010">
    <property type="protein sequence ID" value="SFF16086.1"/>
    <property type="molecule type" value="Genomic_DNA"/>
</dbReference>
<name>A0A1I2GH84_9FLAO</name>
<protein>
    <submittedName>
        <fullName evidence="3">Glycosyl transferases group 1</fullName>
    </submittedName>
</protein>
<keyword evidence="4" id="KW-1185">Reference proteome</keyword>
<dbReference type="GO" id="GO:0016757">
    <property type="term" value="F:glycosyltransferase activity"/>
    <property type="evidence" value="ECO:0007669"/>
    <property type="project" value="InterPro"/>
</dbReference>
<keyword evidence="1 3" id="KW-0808">Transferase</keyword>
<dbReference type="AlphaFoldDB" id="A0A1I2GH84"/>
<dbReference type="CDD" id="cd03801">
    <property type="entry name" value="GT4_PimA-like"/>
    <property type="match status" value="1"/>
</dbReference>
<dbReference type="SUPFAM" id="SSF53756">
    <property type="entry name" value="UDP-Glycosyltransferase/glycogen phosphorylase"/>
    <property type="match status" value="1"/>
</dbReference>
<gene>
    <name evidence="3" type="ORF">SAMN04488131_11042</name>
</gene>
<dbReference type="PANTHER" id="PTHR46401:SF2">
    <property type="entry name" value="GLYCOSYLTRANSFERASE WBBK-RELATED"/>
    <property type="match status" value="1"/>
</dbReference>
<reference evidence="4" key="1">
    <citation type="submission" date="2016-10" db="EMBL/GenBank/DDBJ databases">
        <authorList>
            <person name="Varghese N."/>
            <person name="Submissions S."/>
        </authorList>
    </citation>
    <scope>NUCLEOTIDE SEQUENCE [LARGE SCALE GENOMIC DNA]</scope>
    <source>
        <strain evidence="4">CGMCC 1.9227</strain>
    </source>
</reference>
<dbReference type="STRING" id="935223.SAMN04488131_11042"/>
<organism evidence="3 4">
    <name type="scientific">Flavobacterium xueshanense</name>
    <dbReference type="NCBI Taxonomy" id="935223"/>
    <lineage>
        <taxon>Bacteria</taxon>
        <taxon>Pseudomonadati</taxon>
        <taxon>Bacteroidota</taxon>
        <taxon>Flavobacteriia</taxon>
        <taxon>Flavobacteriales</taxon>
        <taxon>Flavobacteriaceae</taxon>
        <taxon>Flavobacterium</taxon>
    </lineage>
</organism>
<evidence type="ECO:0000313" key="3">
    <source>
        <dbReference type="EMBL" id="SFF16086.1"/>
    </source>
</evidence>
<dbReference type="InterPro" id="IPR001296">
    <property type="entry name" value="Glyco_trans_1"/>
</dbReference>
<dbReference type="Proteomes" id="UP000198596">
    <property type="component" value="Unassembled WGS sequence"/>
</dbReference>
<dbReference type="OrthoDB" id="1395864at2"/>
<dbReference type="RefSeq" id="WP_091205798.1">
    <property type="nucleotide sequence ID" value="NZ_FONQ01000010.1"/>
</dbReference>
<dbReference type="Pfam" id="PF00534">
    <property type="entry name" value="Glycos_transf_1"/>
    <property type="match status" value="1"/>
</dbReference>
<evidence type="ECO:0000313" key="4">
    <source>
        <dbReference type="Proteomes" id="UP000198596"/>
    </source>
</evidence>
<evidence type="ECO:0000259" key="2">
    <source>
        <dbReference type="Pfam" id="PF00534"/>
    </source>
</evidence>
<accession>A0A1I2GH84</accession>
<dbReference type="Gene3D" id="3.40.50.2000">
    <property type="entry name" value="Glycogen Phosphorylase B"/>
    <property type="match status" value="1"/>
</dbReference>
<proteinExistence type="predicted"/>
<dbReference type="PANTHER" id="PTHR46401">
    <property type="entry name" value="GLYCOSYLTRANSFERASE WBBK-RELATED"/>
    <property type="match status" value="1"/>
</dbReference>
<sequence>MTFVIITHVPHILSQNQYFAYGPYVREMNIWTKYADCIIIVAPKTYTERTVIDVAYDHHTIKFVAIENFDILNLKSTVKTIFKIPKVSWSIFKAMQEADHIHLRCPGNAGLLGTIIQIAFPKKIKTAKYAGNWDPKSKQPKTYKLQQYILSNTFLTRKMQVLVYGEWKGSSINIKSFFTATYTEADKLPFSKKVIPERINFIFVGALVKGKNPMYAIQLIEALAKKGNNVHLSLYGEGAERKLLESYILKNKLEKNISLEGNHSQETVKKAYQESHFVILPSDSEGWPKAIAEGMFWGCVPLATAVSCVPFMLDYGKRGILVTLDLGNDIRQISDCIFDETIYSTMSIAAEKWSQQFTLNLFEQKINRLMAN</sequence>
<dbReference type="GO" id="GO:0009103">
    <property type="term" value="P:lipopolysaccharide biosynthetic process"/>
    <property type="evidence" value="ECO:0007669"/>
    <property type="project" value="TreeGrafter"/>
</dbReference>